<dbReference type="SFLD" id="SFLDG01150">
    <property type="entry name" value="Main.1:_Beta-like"/>
    <property type="match status" value="1"/>
</dbReference>
<evidence type="ECO:0000313" key="5">
    <source>
        <dbReference type="Proteomes" id="UP001431902"/>
    </source>
</evidence>
<dbReference type="EMBL" id="JASGBH010000002">
    <property type="protein sequence ID" value="MDI9232987.1"/>
    <property type="molecule type" value="Genomic_DNA"/>
</dbReference>
<dbReference type="InterPro" id="IPR036249">
    <property type="entry name" value="Thioredoxin-like_sf"/>
</dbReference>
<accession>A0ABT6X4E4</accession>
<dbReference type="Gene3D" id="3.40.30.10">
    <property type="entry name" value="Glutaredoxin"/>
    <property type="match status" value="1"/>
</dbReference>
<organism evidence="4 5">
    <name type="scientific">Limnohabitans lacus</name>
    <dbReference type="NCBI Taxonomy" id="3045173"/>
    <lineage>
        <taxon>Bacteria</taxon>
        <taxon>Pseudomonadati</taxon>
        <taxon>Pseudomonadota</taxon>
        <taxon>Betaproteobacteria</taxon>
        <taxon>Burkholderiales</taxon>
        <taxon>Comamonadaceae</taxon>
        <taxon>Limnohabitans</taxon>
    </lineage>
</organism>
<keyword evidence="5" id="KW-1185">Reference proteome</keyword>
<dbReference type="InterPro" id="IPR036282">
    <property type="entry name" value="Glutathione-S-Trfase_C_sf"/>
</dbReference>
<dbReference type="CDD" id="cd03057">
    <property type="entry name" value="GST_N_Beta"/>
    <property type="match status" value="1"/>
</dbReference>
<proteinExistence type="inferred from homology"/>
<dbReference type="PANTHER" id="PTHR44051:SF8">
    <property type="entry name" value="GLUTATHIONE S-TRANSFERASE GSTA"/>
    <property type="match status" value="1"/>
</dbReference>
<dbReference type="PROSITE" id="PS50404">
    <property type="entry name" value="GST_NTER"/>
    <property type="match status" value="1"/>
</dbReference>
<gene>
    <name evidence="4" type="ORF">QLQ16_03965</name>
</gene>
<comment type="caution">
    <text evidence="4">The sequence shown here is derived from an EMBL/GenBank/DDBJ whole genome shotgun (WGS) entry which is preliminary data.</text>
</comment>
<name>A0ABT6X4E4_9BURK</name>
<sequence>MSLKLYFAPGACSFVPHVLLEMSGAAFEPSMVKLHKGEQNSEEYKTINPRGQVPVLVNNGQVITQIVAIALHLDQIFPQAGFLPTEPIARAQAISTLAWMNNTVHPTFTHIFMPQKFSDLPEVQAALKPYNIQVFRQQLGELQALVQAAAAKGQAWLTGEQFGVLDAYALTFTRWGTIAGITPEEHPDLWAFVQKVAAVPAVARVIERERLQLNMGQPA</sequence>
<dbReference type="PROSITE" id="PS50405">
    <property type="entry name" value="GST_CTER"/>
    <property type="match status" value="1"/>
</dbReference>
<dbReference type="SUPFAM" id="SSF47616">
    <property type="entry name" value="GST C-terminal domain-like"/>
    <property type="match status" value="1"/>
</dbReference>
<dbReference type="Pfam" id="PF00043">
    <property type="entry name" value="GST_C"/>
    <property type="match status" value="1"/>
</dbReference>
<dbReference type="PANTHER" id="PTHR44051">
    <property type="entry name" value="GLUTATHIONE S-TRANSFERASE-RELATED"/>
    <property type="match status" value="1"/>
</dbReference>
<dbReference type="Proteomes" id="UP001431902">
    <property type="component" value="Unassembled WGS sequence"/>
</dbReference>
<dbReference type="InterPro" id="IPR010987">
    <property type="entry name" value="Glutathione-S-Trfase_C-like"/>
</dbReference>
<evidence type="ECO:0000313" key="4">
    <source>
        <dbReference type="EMBL" id="MDI9232987.1"/>
    </source>
</evidence>
<evidence type="ECO:0000259" key="2">
    <source>
        <dbReference type="PROSITE" id="PS50404"/>
    </source>
</evidence>
<dbReference type="Pfam" id="PF02798">
    <property type="entry name" value="GST_N"/>
    <property type="match status" value="1"/>
</dbReference>
<feature type="domain" description="GST C-terminal" evidence="3">
    <location>
        <begin position="86"/>
        <end position="219"/>
    </location>
</feature>
<comment type="similarity">
    <text evidence="1">Belongs to the GST superfamily.</text>
</comment>
<reference evidence="4" key="1">
    <citation type="submission" date="2023-05" db="EMBL/GenBank/DDBJ databases">
        <title>Limnohabitans sp. strain HM2-2 Genome sequencing and assembly.</title>
        <authorList>
            <person name="Jung Y."/>
        </authorList>
    </citation>
    <scope>NUCLEOTIDE SEQUENCE</scope>
    <source>
        <strain evidence="4">HM2-2</strain>
    </source>
</reference>
<dbReference type="InterPro" id="IPR004045">
    <property type="entry name" value="Glutathione_S-Trfase_N"/>
</dbReference>
<dbReference type="SFLD" id="SFLDG00358">
    <property type="entry name" value="Main_(cytGST)"/>
    <property type="match status" value="1"/>
</dbReference>
<protein>
    <submittedName>
        <fullName evidence="4">Glutathione S-transferase family protein</fullName>
    </submittedName>
</protein>
<evidence type="ECO:0000259" key="3">
    <source>
        <dbReference type="PROSITE" id="PS50405"/>
    </source>
</evidence>
<dbReference type="InterPro" id="IPR040079">
    <property type="entry name" value="Glutathione_S-Trfase"/>
</dbReference>
<dbReference type="SFLD" id="SFLDS00019">
    <property type="entry name" value="Glutathione_Transferase_(cytos"/>
    <property type="match status" value="1"/>
</dbReference>
<feature type="domain" description="GST N-terminal" evidence="2">
    <location>
        <begin position="1"/>
        <end position="81"/>
    </location>
</feature>
<dbReference type="SUPFAM" id="SSF52833">
    <property type="entry name" value="Thioredoxin-like"/>
    <property type="match status" value="1"/>
</dbReference>
<dbReference type="InterPro" id="IPR004046">
    <property type="entry name" value="GST_C"/>
</dbReference>
<evidence type="ECO:0000256" key="1">
    <source>
        <dbReference type="RuleBase" id="RU003494"/>
    </source>
</evidence>
<dbReference type="RefSeq" id="WP_283223387.1">
    <property type="nucleotide sequence ID" value="NZ_JASGBH010000002.1"/>
</dbReference>
<dbReference type="Gene3D" id="1.20.1050.10">
    <property type="match status" value="1"/>
</dbReference>